<dbReference type="GO" id="GO:0043139">
    <property type="term" value="F:5'-3' DNA helicase activity"/>
    <property type="evidence" value="ECO:0007669"/>
    <property type="project" value="UniProtKB-EC"/>
</dbReference>
<dbReference type="Pfam" id="PF01935">
    <property type="entry name" value="DUF87"/>
    <property type="match status" value="1"/>
</dbReference>
<dbReference type="PANTHER" id="PTHR42957">
    <property type="entry name" value="HELICASE MJ1565-RELATED"/>
    <property type="match status" value="1"/>
</dbReference>
<keyword evidence="5" id="KW-1133">Transmembrane helix</keyword>
<comment type="similarity">
    <text evidence="1">Belongs to the HerA family.</text>
</comment>
<feature type="transmembrane region" description="Helical" evidence="5">
    <location>
        <begin position="45"/>
        <end position="65"/>
    </location>
</feature>
<keyword evidence="5" id="KW-0472">Membrane</keyword>
<dbReference type="PANTHER" id="PTHR42957:SF1">
    <property type="entry name" value="HELICASE MJ1565-RELATED"/>
    <property type="match status" value="1"/>
</dbReference>
<evidence type="ECO:0000313" key="7">
    <source>
        <dbReference type="EMBL" id="KAB7514615.1"/>
    </source>
</evidence>
<dbReference type="InterPro" id="IPR027417">
    <property type="entry name" value="P-loop_NTPase"/>
</dbReference>
<dbReference type="SMART" id="SM00382">
    <property type="entry name" value="AAA"/>
    <property type="match status" value="1"/>
</dbReference>
<comment type="caution">
    <text evidence="7">The sequence shown here is derived from an EMBL/GenBank/DDBJ whole genome shotgun (WGS) entry which is preliminary data.</text>
</comment>
<dbReference type="Proteomes" id="UP000326865">
    <property type="component" value="Unassembled WGS sequence"/>
</dbReference>
<dbReference type="InterPro" id="IPR003593">
    <property type="entry name" value="AAA+_ATPase"/>
</dbReference>
<comment type="catalytic activity">
    <reaction evidence="3">
        <text>ATP + H2O = ADP + phosphate + H(+)</text>
        <dbReference type="Rhea" id="RHEA:13065"/>
        <dbReference type="ChEBI" id="CHEBI:15377"/>
        <dbReference type="ChEBI" id="CHEBI:15378"/>
        <dbReference type="ChEBI" id="CHEBI:30616"/>
        <dbReference type="ChEBI" id="CHEBI:43474"/>
        <dbReference type="ChEBI" id="CHEBI:456216"/>
        <dbReference type="EC" id="5.6.2.3"/>
    </reaction>
</comment>
<dbReference type="Gene3D" id="3.40.50.300">
    <property type="entry name" value="P-loop containing nucleotide triphosphate hydrolases"/>
    <property type="match status" value="1"/>
</dbReference>
<evidence type="ECO:0000256" key="1">
    <source>
        <dbReference type="ARBA" id="ARBA00007816"/>
    </source>
</evidence>
<accession>A0A5N5U7M3</accession>
<dbReference type="InterPro" id="IPR008571">
    <property type="entry name" value="HerA-like"/>
</dbReference>
<evidence type="ECO:0000259" key="6">
    <source>
        <dbReference type="SMART" id="SM00382"/>
    </source>
</evidence>
<dbReference type="InterPro" id="IPR002789">
    <property type="entry name" value="HerA_central"/>
</dbReference>
<comment type="catalytic activity">
    <reaction evidence="4">
        <text>ATP + H2O = ADP + phosphate + H(+)</text>
        <dbReference type="Rhea" id="RHEA:13065"/>
        <dbReference type="ChEBI" id="CHEBI:15377"/>
        <dbReference type="ChEBI" id="CHEBI:15378"/>
        <dbReference type="ChEBI" id="CHEBI:30616"/>
        <dbReference type="ChEBI" id="CHEBI:43474"/>
        <dbReference type="ChEBI" id="CHEBI:456216"/>
        <dbReference type="EC" id="5.6.2.4"/>
    </reaction>
</comment>
<proteinExistence type="inferred from homology"/>
<keyword evidence="5" id="KW-0812">Transmembrane</keyword>
<dbReference type="EMBL" id="QKKZ01000002">
    <property type="protein sequence ID" value="KAB7514615.1"/>
    <property type="molecule type" value="Genomic_DNA"/>
</dbReference>
<dbReference type="CDD" id="cd01127">
    <property type="entry name" value="TrwB_TraG_TraD_VirD4"/>
    <property type="match status" value="1"/>
</dbReference>
<dbReference type="RefSeq" id="WP_152133873.1">
    <property type="nucleotide sequence ID" value="NZ_QKKZ01000002.1"/>
</dbReference>
<dbReference type="GO" id="GO:0043138">
    <property type="term" value="F:3'-5' DNA helicase activity"/>
    <property type="evidence" value="ECO:0007669"/>
    <property type="project" value="UniProtKB-EC"/>
</dbReference>
<protein>
    <submittedName>
        <fullName evidence="7">DUF87 domain-containing protein</fullName>
    </submittedName>
</protein>
<feature type="domain" description="AAA+ ATPase" evidence="6">
    <location>
        <begin position="503"/>
        <end position="667"/>
    </location>
</feature>
<keyword evidence="8" id="KW-1185">Reference proteome</keyword>
<dbReference type="SUPFAM" id="SSF52540">
    <property type="entry name" value="P-loop containing nucleoside triphosphate hydrolases"/>
    <property type="match status" value="1"/>
</dbReference>
<evidence type="ECO:0000313" key="8">
    <source>
        <dbReference type="Proteomes" id="UP000326865"/>
    </source>
</evidence>
<name>A0A5N5U7M3_9EURY</name>
<dbReference type="AlphaFoldDB" id="A0A5N5U7M3"/>
<gene>
    <name evidence="7" type="ORF">DM867_05715</name>
</gene>
<comment type="catalytic activity">
    <reaction evidence="2">
        <text>Couples ATP hydrolysis with the unwinding of duplex DNA by translocating in the 3'-5' direction.</text>
        <dbReference type="EC" id="5.6.2.4"/>
    </reaction>
</comment>
<reference evidence="7 8" key="1">
    <citation type="submission" date="2019-10" db="EMBL/GenBank/DDBJ databases">
        <title>Unraveling microbial dark matter from salterns through culturing: the case of the genus Halosegnis.</title>
        <authorList>
            <person name="Duran-Viseras A."/>
            <person name="Andrei A.-S."/>
            <person name="Vera-Gargallo B."/>
            <person name="Ghai R."/>
            <person name="Sanchez-Porro C."/>
            <person name="Ventosa A."/>
        </authorList>
    </citation>
    <scope>NUCLEOTIDE SEQUENCE [LARGE SCALE GENOMIC DNA]</scope>
    <source>
        <strain evidence="7 8">F18-79</strain>
    </source>
</reference>
<sequence>MVKFSLPRNTATPVKFLGYFTVKDIARLLVPTTISAAFTYDTGDLIGTILGVLTGLVIGLSLVFLQIEGETVDVHLFHFLRQKVVERLSNPVEVDRVTDGYVLTSTGTAVGVVKVQPVPLSMQGEPQQKALHSTLAELYDTVSFPIEVHSRQLPLKLDTYIKKISTGEQSGHLHDYKEYLENLNQGNATTTHHYIVVRADKPGETRFRELLQNIREHYEQLEPVFEKLDSYIDLEDETGSDNSETAAKLNHRLDVVVDQLNRGSLEATQVTGLELRQYAYSFNHQTTHNTQTYQLPESQIGAYRRPLYITEYPSNAELGWPVTLLNQSSNGRIDIIQRIEPRNQSKTVRKLERHIDRLDAEINSRLGGGLIKDIAQLRTRREDAKNMVSLAADNNQSLIDYSTYIIPHGDTPQQRDHAHTQVKTRLDTLLAEYRSPVFRTDQAVKTESILYNDPLNHSRIMPSSSAASGFTFATSNQNEGSGIIYGTSTEDQSPVLLDLWNWSSHSLAILGKTGSGKSFYAKTLLLRWKLAYPDLEQIIVVDPKNEYGDVIKQLGGSTNTLGKDTEHSFDEQRVQGFQVKTRGSEDNAENLVKLVREIYSHTSQNKEKTFVVIDEAHNILRRKKGREALEQFVREARDTQTSVVMISQNADDFASNLEGRNILKNLEATFLMRHSEVAEDVIDFFQLSTQETTELQKLKTGTKSDYSEALMKITDRLDSKVQITATYSEYSTITQGDDE</sequence>
<organism evidence="7 8">
    <name type="scientific">Halosegnis rubeus</name>
    <dbReference type="NCBI Taxonomy" id="2212850"/>
    <lineage>
        <taxon>Archaea</taxon>
        <taxon>Methanobacteriati</taxon>
        <taxon>Methanobacteriota</taxon>
        <taxon>Stenosarchaea group</taxon>
        <taxon>Halobacteria</taxon>
        <taxon>Halobacteriales</taxon>
        <taxon>Natronomonadaceae</taxon>
        <taxon>Halosegnis</taxon>
    </lineage>
</organism>
<evidence type="ECO:0000256" key="4">
    <source>
        <dbReference type="ARBA" id="ARBA00048988"/>
    </source>
</evidence>
<evidence type="ECO:0000256" key="3">
    <source>
        <dbReference type="ARBA" id="ARBA00048954"/>
    </source>
</evidence>
<evidence type="ECO:0000256" key="2">
    <source>
        <dbReference type="ARBA" id="ARBA00034617"/>
    </source>
</evidence>
<evidence type="ECO:0000256" key="5">
    <source>
        <dbReference type="SAM" id="Phobius"/>
    </source>
</evidence>